<dbReference type="InterPro" id="IPR039019">
    <property type="entry name" value="CATSPERZ"/>
</dbReference>
<feature type="region of interest" description="Disordered" evidence="1">
    <location>
        <begin position="84"/>
        <end position="157"/>
    </location>
</feature>
<dbReference type="OrthoDB" id="9451709at2759"/>
<gene>
    <name evidence="2" type="ORF">J0S82_014677</name>
</gene>
<sequence length="231" mass="25528">MLGPTGAPGRPPVLSLGRGSGSVRPAILTADRTPPGVKSSRRGARSALSLQEDIRNLWTTATLSQSKLDVPLSNVCELSDMEISSVGSKTGGPRKGGHDSDVGWDESDDKDSFKQEMDEQTSLKLELDRGSSRGSSRLGEEYKTETDKSSSLSSISASKQTPHRAYWMEQQNRLPLPLLELMESEALEVLTKALRSYRSEIGRDHVLTQQLHRYIEGLKRHRNKRTHIPAH</sequence>
<protein>
    <submittedName>
        <fullName evidence="2">Cation channel sperm-associated protein subunit zeta</fullName>
    </submittedName>
</protein>
<feature type="region of interest" description="Disordered" evidence="1">
    <location>
        <begin position="1"/>
        <end position="46"/>
    </location>
</feature>
<organism evidence="2 3">
    <name type="scientific">Galemys pyrenaicus</name>
    <name type="common">Iberian desman</name>
    <name type="synonym">Pyrenean desman</name>
    <dbReference type="NCBI Taxonomy" id="202257"/>
    <lineage>
        <taxon>Eukaryota</taxon>
        <taxon>Metazoa</taxon>
        <taxon>Chordata</taxon>
        <taxon>Craniata</taxon>
        <taxon>Vertebrata</taxon>
        <taxon>Euteleostomi</taxon>
        <taxon>Mammalia</taxon>
        <taxon>Eutheria</taxon>
        <taxon>Laurasiatheria</taxon>
        <taxon>Eulipotyphla</taxon>
        <taxon>Talpidae</taxon>
        <taxon>Galemys</taxon>
    </lineage>
</organism>
<dbReference type="PANTHER" id="PTHR42155">
    <property type="entry name" value="CATION CHANNEL SPERM-ASSOCIATED PROTEIN SUBUNIT ZETA"/>
    <property type="match status" value="1"/>
</dbReference>
<reference evidence="2" key="1">
    <citation type="journal article" date="2021" name="Evol. Appl.">
        <title>The genome of the Pyrenean desman and the effects of bottlenecks and inbreeding on the genomic landscape of an endangered species.</title>
        <authorList>
            <person name="Escoda L."/>
            <person name="Castresana J."/>
        </authorList>
    </citation>
    <scope>NUCLEOTIDE SEQUENCE</scope>
    <source>
        <strain evidence="2">IBE-C5619</strain>
    </source>
</reference>
<evidence type="ECO:0000313" key="2">
    <source>
        <dbReference type="EMBL" id="KAG8522680.1"/>
    </source>
</evidence>
<evidence type="ECO:0000256" key="1">
    <source>
        <dbReference type="SAM" id="MobiDB-lite"/>
    </source>
</evidence>
<dbReference type="GO" id="GO:0097228">
    <property type="term" value="C:sperm principal piece"/>
    <property type="evidence" value="ECO:0007669"/>
    <property type="project" value="TreeGrafter"/>
</dbReference>
<proteinExistence type="predicted"/>
<dbReference type="GO" id="GO:0036128">
    <property type="term" value="C:CatSper complex"/>
    <property type="evidence" value="ECO:0007669"/>
    <property type="project" value="InterPro"/>
</dbReference>
<dbReference type="AlphaFoldDB" id="A0A8J6DWS4"/>
<dbReference type="GO" id="GO:0048240">
    <property type="term" value="P:sperm capacitation"/>
    <property type="evidence" value="ECO:0007669"/>
    <property type="project" value="InterPro"/>
</dbReference>
<name>A0A8J6DWS4_GALPY</name>
<comment type="caution">
    <text evidence="2">The sequence shown here is derived from an EMBL/GenBank/DDBJ whole genome shotgun (WGS) entry which is preliminary data.</text>
</comment>
<dbReference type="EMBL" id="JAGFMF010011432">
    <property type="protein sequence ID" value="KAG8522680.1"/>
    <property type="molecule type" value="Genomic_DNA"/>
</dbReference>
<evidence type="ECO:0000313" key="3">
    <source>
        <dbReference type="Proteomes" id="UP000700334"/>
    </source>
</evidence>
<feature type="compositionally biased region" description="Basic and acidic residues" evidence="1">
    <location>
        <begin position="138"/>
        <end position="148"/>
    </location>
</feature>
<keyword evidence="3" id="KW-1185">Reference proteome</keyword>
<dbReference type="GO" id="GO:0030317">
    <property type="term" value="P:flagellated sperm motility"/>
    <property type="evidence" value="ECO:0007669"/>
    <property type="project" value="InterPro"/>
</dbReference>
<accession>A0A8J6DWS4</accession>
<dbReference type="Proteomes" id="UP000700334">
    <property type="component" value="Unassembled WGS sequence"/>
</dbReference>
<dbReference type="PANTHER" id="PTHR42155:SF1">
    <property type="entry name" value="CATION CHANNEL SPERM-ASSOCIATED AUXILIARY SUBUNIT ZETA"/>
    <property type="match status" value="1"/>
</dbReference>